<dbReference type="Proteomes" id="UP001499959">
    <property type="component" value="Unassembled WGS sequence"/>
</dbReference>
<dbReference type="RefSeq" id="WP_345303170.1">
    <property type="nucleotide sequence ID" value="NZ_BAABJE010000010.1"/>
</dbReference>
<evidence type="ECO:0000313" key="1">
    <source>
        <dbReference type="EMBL" id="GAA4794307.1"/>
    </source>
</evidence>
<protein>
    <recommendedName>
        <fullName evidence="3">Lipoprotein</fullName>
    </recommendedName>
</protein>
<reference evidence="2" key="1">
    <citation type="journal article" date="2019" name="Int. J. Syst. Evol. Microbiol.">
        <title>The Global Catalogue of Microorganisms (GCM) 10K type strain sequencing project: providing services to taxonomists for standard genome sequencing and annotation.</title>
        <authorList>
            <consortium name="The Broad Institute Genomics Platform"/>
            <consortium name="The Broad Institute Genome Sequencing Center for Infectious Disease"/>
            <person name="Wu L."/>
            <person name="Ma J."/>
        </authorList>
    </citation>
    <scope>NUCLEOTIDE SEQUENCE [LARGE SCALE GENOMIC DNA]</scope>
    <source>
        <strain evidence="2">JCM 18204</strain>
    </source>
</reference>
<comment type="caution">
    <text evidence="1">The sequence shown here is derived from an EMBL/GenBank/DDBJ whole genome shotgun (WGS) entry which is preliminary data.</text>
</comment>
<keyword evidence="2" id="KW-1185">Reference proteome</keyword>
<dbReference type="PROSITE" id="PS51257">
    <property type="entry name" value="PROKAR_LIPOPROTEIN"/>
    <property type="match status" value="1"/>
</dbReference>
<evidence type="ECO:0008006" key="3">
    <source>
        <dbReference type="Google" id="ProtNLM"/>
    </source>
</evidence>
<gene>
    <name evidence="1" type="ORF">GCM10023307_19870</name>
</gene>
<evidence type="ECO:0000313" key="2">
    <source>
        <dbReference type="Proteomes" id="UP001499959"/>
    </source>
</evidence>
<dbReference type="EMBL" id="BAABJE010000010">
    <property type="protein sequence ID" value="GAA4794307.1"/>
    <property type="molecule type" value="Genomic_DNA"/>
</dbReference>
<sequence length="113" mass="12456">MAIDFRTAALVLIVIFFVGCTGRPQEDRILKQVNEYLSKNQIGCPVSADYKGVGEGDADTAYITVALRRQKAGASIPGRDVELMFSHQRDGEWLITYESSRELASTAKAICLE</sequence>
<name>A0ABP9BGN7_9GAMM</name>
<proteinExistence type="predicted"/>
<organism evidence="1 2">
    <name type="scientific">Lysobacter hankyongensis</name>
    <dbReference type="NCBI Taxonomy" id="1176535"/>
    <lineage>
        <taxon>Bacteria</taxon>
        <taxon>Pseudomonadati</taxon>
        <taxon>Pseudomonadota</taxon>
        <taxon>Gammaproteobacteria</taxon>
        <taxon>Lysobacterales</taxon>
        <taxon>Lysobacteraceae</taxon>
        <taxon>Lysobacter</taxon>
    </lineage>
</organism>
<accession>A0ABP9BGN7</accession>